<accession>A0A261UZE6</accession>
<dbReference type="AlphaFoldDB" id="A0A261UZE6"/>
<organism evidence="2 3">
    <name type="scientific">Bordetella genomosp. 11</name>
    <dbReference type="NCBI Taxonomy" id="1416808"/>
    <lineage>
        <taxon>Bacteria</taxon>
        <taxon>Pseudomonadati</taxon>
        <taxon>Pseudomonadota</taxon>
        <taxon>Betaproteobacteria</taxon>
        <taxon>Burkholderiales</taxon>
        <taxon>Alcaligenaceae</taxon>
        <taxon>Bordetella</taxon>
    </lineage>
</organism>
<dbReference type="PANTHER" id="PTHR43312:SF1">
    <property type="entry name" value="NADP-DEPENDENT OXIDOREDUCTASE DOMAIN-CONTAINING PROTEIN"/>
    <property type="match status" value="1"/>
</dbReference>
<evidence type="ECO:0000313" key="2">
    <source>
        <dbReference type="EMBL" id="OZI67264.1"/>
    </source>
</evidence>
<dbReference type="RefSeq" id="WP_094840457.1">
    <property type="nucleotide sequence ID" value="NZ_NEVS01000001.1"/>
</dbReference>
<dbReference type="InterPro" id="IPR053135">
    <property type="entry name" value="AKR2_Oxidoreductase"/>
</dbReference>
<sequence>MADTSATSAPLERRPFGSTGLRLSRLALGGHEYLPDGRSRGFNENMKQAVSPGYVGEGYGGPKRRQVLAAAYDLGINVFDVTIDSEKEALGRNLREMPPPYDIHIQTRPEGMCYGYDENNRKLLDYALLRAEVQRGLKLLGRDCIDLFNVGLLNWSIDNDPDYMATLAGNLAALKREGLIRHAVADSFSGERLYLAMMRSGGFDAVNVDLNLGDAQALQTVLPAARAAGLGCVAREAFFKGALFQIGAQAGIPDKALLAQMALKWVNLHRPDVLIVGVDNADQLQTNAHSLQAGAWTSEDEDLLVRLRASPAFRRYEADKFREFFPHPVETNSHDA</sequence>
<comment type="caution">
    <text evidence="2">The sequence shown here is derived from an EMBL/GenBank/DDBJ whole genome shotgun (WGS) entry which is preliminary data.</text>
</comment>
<keyword evidence="3" id="KW-1185">Reference proteome</keyword>
<dbReference type="SUPFAM" id="SSF51430">
    <property type="entry name" value="NAD(P)-linked oxidoreductase"/>
    <property type="match status" value="1"/>
</dbReference>
<dbReference type="PANTHER" id="PTHR43312">
    <property type="entry name" value="D-THREO-ALDOSE 1-DEHYDROGENASE"/>
    <property type="match status" value="1"/>
</dbReference>
<dbReference type="InterPro" id="IPR036812">
    <property type="entry name" value="NAD(P)_OxRdtase_dom_sf"/>
</dbReference>
<gene>
    <name evidence="2" type="ORF">CAL28_06170</name>
</gene>
<dbReference type="Pfam" id="PF00248">
    <property type="entry name" value="Aldo_ket_red"/>
    <property type="match status" value="1"/>
</dbReference>
<evidence type="ECO:0000259" key="1">
    <source>
        <dbReference type="Pfam" id="PF00248"/>
    </source>
</evidence>
<dbReference type="EMBL" id="NEVS01000001">
    <property type="protein sequence ID" value="OZI67264.1"/>
    <property type="molecule type" value="Genomic_DNA"/>
</dbReference>
<dbReference type="OrthoDB" id="9773828at2"/>
<reference evidence="3" key="1">
    <citation type="submission" date="2017-05" db="EMBL/GenBank/DDBJ databases">
        <title>Complete and WGS of Bordetella genogroups.</title>
        <authorList>
            <person name="Spilker T."/>
            <person name="Lipuma J."/>
        </authorList>
    </citation>
    <scope>NUCLEOTIDE SEQUENCE [LARGE SCALE GENOMIC DNA]</scope>
    <source>
        <strain evidence="3">AU8856</strain>
    </source>
</reference>
<name>A0A261UZE6_9BORD</name>
<feature type="domain" description="NADP-dependent oxidoreductase" evidence="1">
    <location>
        <begin position="64"/>
        <end position="244"/>
    </location>
</feature>
<dbReference type="InterPro" id="IPR023210">
    <property type="entry name" value="NADP_OxRdtase_dom"/>
</dbReference>
<dbReference type="Gene3D" id="3.20.20.100">
    <property type="entry name" value="NADP-dependent oxidoreductase domain"/>
    <property type="match status" value="1"/>
</dbReference>
<protein>
    <recommendedName>
        <fullName evidence="1">NADP-dependent oxidoreductase domain-containing protein</fullName>
    </recommendedName>
</protein>
<evidence type="ECO:0000313" key="3">
    <source>
        <dbReference type="Proteomes" id="UP000215767"/>
    </source>
</evidence>
<dbReference type="Proteomes" id="UP000215767">
    <property type="component" value="Unassembled WGS sequence"/>
</dbReference>
<proteinExistence type="predicted"/>